<dbReference type="Gene3D" id="3.40.1000.10">
    <property type="entry name" value="Mog1/PsbP, alpha/beta/alpha sandwich"/>
    <property type="match status" value="1"/>
</dbReference>
<evidence type="ECO:0000256" key="1">
    <source>
        <dbReference type="SAM" id="MobiDB-lite"/>
    </source>
</evidence>
<accession>A0A8J4F736</accession>
<dbReference type="GO" id="GO:0019898">
    <property type="term" value="C:extrinsic component of membrane"/>
    <property type="evidence" value="ECO:0007669"/>
    <property type="project" value="InterPro"/>
</dbReference>
<feature type="domain" description="PsbP C-terminal" evidence="2">
    <location>
        <begin position="327"/>
        <end position="386"/>
    </location>
</feature>
<evidence type="ECO:0000313" key="4">
    <source>
        <dbReference type="Proteomes" id="UP000747399"/>
    </source>
</evidence>
<proteinExistence type="predicted"/>
<dbReference type="AlphaFoldDB" id="A0A8J4F736"/>
<dbReference type="GO" id="GO:0015979">
    <property type="term" value="P:photosynthesis"/>
    <property type="evidence" value="ECO:0007669"/>
    <property type="project" value="InterPro"/>
</dbReference>
<dbReference type="PANTHER" id="PTHR31407">
    <property type="match status" value="1"/>
</dbReference>
<feature type="compositionally biased region" description="Pro residues" evidence="1">
    <location>
        <begin position="63"/>
        <end position="73"/>
    </location>
</feature>
<protein>
    <recommendedName>
        <fullName evidence="2">PsbP C-terminal domain-containing protein</fullName>
    </recommendedName>
</protein>
<comment type="caution">
    <text evidence="3">The sequence shown here is derived from an EMBL/GenBank/DDBJ whole genome shotgun (WGS) entry which is preliminary data.</text>
</comment>
<evidence type="ECO:0000259" key="2">
    <source>
        <dbReference type="Pfam" id="PF01789"/>
    </source>
</evidence>
<dbReference type="PANTHER" id="PTHR31407:SF16">
    <property type="entry name" value="PSBP DOMAIN-CONTAINING PROTEIN 7, CHLOROPLASTIC"/>
    <property type="match status" value="1"/>
</dbReference>
<feature type="domain" description="PsbP C-terminal" evidence="2">
    <location>
        <begin position="253"/>
        <end position="304"/>
    </location>
</feature>
<dbReference type="EMBL" id="BNCO01000033">
    <property type="protein sequence ID" value="GIL59151.1"/>
    <property type="molecule type" value="Genomic_DNA"/>
</dbReference>
<keyword evidence="4" id="KW-1185">Reference proteome</keyword>
<sequence>MLRFHYNVAHGVHPVVQRHGNCHLTLTPLSRRRWLTSPACSSKPPDQSEGPGANLRPSNSNDPGPPSSPPPGPSLTDPVQTIYWGGTLPNTRRAILGSLSGVGIALGGNLGGITSWLLGLDGGELAGRTRADVLVPVRGAKRCVDYTYGFEFTYPASWLGDQTLAYRAAKRAEAARGGLPSRSLGAGFDDFNELEDANFPRLSPSSASLSMRGGSGGSNGAVDGGAALAGTRQRPVVSVAEPVAAFGPPGTTGEENVSVIVAPIAPGFSLQSLGDPQSAGERFLATLAPEGSGLQAHLLSATGRTTISPSAVAAVRRSPRGYQSPECGDQLYYTLEYTVRGPRFFRHNVSVYTTRNDLLYTFNAQCPEGRWQEDAGVLLASAASFKLF</sequence>
<dbReference type="Proteomes" id="UP000747399">
    <property type="component" value="Unassembled WGS sequence"/>
</dbReference>
<dbReference type="GO" id="GO:0009654">
    <property type="term" value="C:photosystem II oxygen evolving complex"/>
    <property type="evidence" value="ECO:0007669"/>
    <property type="project" value="InterPro"/>
</dbReference>
<gene>
    <name evidence="3" type="ORF">Vafri_14071</name>
</gene>
<dbReference type="GO" id="GO:0005509">
    <property type="term" value="F:calcium ion binding"/>
    <property type="evidence" value="ECO:0007669"/>
    <property type="project" value="InterPro"/>
</dbReference>
<organism evidence="3 4">
    <name type="scientific">Volvox africanus</name>
    <dbReference type="NCBI Taxonomy" id="51714"/>
    <lineage>
        <taxon>Eukaryota</taxon>
        <taxon>Viridiplantae</taxon>
        <taxon>Chlorophyta</taxon>
        <taxon>core chlorophytes</taxon>
        <taxon>Chlorophyceae</taxon>
        <taxon>CS clade</taxon>
        <taxon>Chlamydomonadales</taxon>
        <taxon>Volvocaceae</taxon>
        <taxon>Volvox</taxon>
    </lineage>
</organism>
<name>A0A8J4F736_9CHLO</name>
<reference evidence="3" key="1">
    <citation type="journal article" date="2021" name="Proc. Natl. Acad. Sci. U.S.A.">
        <title>Three genomes in the algal genus Volvox reveal the fate of a haploid sex-determining region after a transition to homothallism.</title>
        <authorList>
            <person name="Yamamoto K."/>
            <person name="Hamaji T."/>
            <person name="Kawai-Toyooka H."/>
            <person name="Matsuzaki R."/>
            <person name="Takahashi F."/>
            <person name="Nishimura Y."/>
            <person name="Kawachi M."/>
            <person name="Noguchi H."/>
            <person name="Minakuchi Y."/>
            <person name="Umen J.G."/>
            <person name="Toyoda A."/>
            <person name="Nozaki H."/>
        </authorList>
    </citation>
    <scope>NUCLEOTIDE SEQUENCE</scope>
    <source>
        <strain evidence="3">NIES-3780</strain>
    </source>
</reference>
<dbReference type="InterPro" id="IPR016123">
    <property type="entry name" value="Mog1/PsbP_a/b/a-sand"/>
</dbReference>
<feature type="region of interest" description="Disordered" evidence="1">
    <location>
        <begin position="36"/>
        <end position="82"/>
    </location>
</feature>
<dbReference type="InterPro" id="IPR002683">
    <property type="entry name" value="PsbP_C"/>
</dbReference>
<dbReference type="SUPFAM" id="SSF55724">
    <property type="entry name" value="Mog1p/PsbP-like"/>
    <property type="match status" value="1"/>
</dbReference>
<evidence type="ECO:0000313" key="3">
    <source>
        <dbReference type="EMBL" id="GIL59151.1"/>
    </source>
</evidence>
<dbReference type="Pfam" id="PF01789">
    <property type="entry name" value="PsbP"/>
    <property type="match status" value="2"/>
</dbReference>